<gene>
    <name evidence="5" type="ORF">GCM10012275_22050</name>
</gene>
<dbReference type="InterPro" id="IPR036318">
    <property type="entry name" value="FAD-bd_PCMH-like_sf"/>
</dbReference>
<dbReference type="InterPro" id="IPR006094">
    <property type="entry name" value="Oxid_FAD_bind_N"/>
</dbReference>
<dbReference type="InterPro" id="IPR016170">
    <property type="entry name" value="Cytok_DH_C_sf"/>
</dbReference>
<evidence type="ECO:0000256" key="1">
    <source>
        <dbReference type="ARBA" id="ARBA00022630"/>
    </source>
</evidence>
<dbReference type="InterPro" id="IPR016167">
    <property type="entry name" value="FAD-bd_PCMH_sub1"/>
</dbReference>
<evidence type="ECO:0000256" key="3">
    <source>
        <dbReference type="ARBA" id="ARBA00023002"/>
    </source>
</evidence>
<keyword evidence="1" id="KW-0285">Flavoprotein</keyword>
<dbReference type="AlphaFoldDB" id="A0A8J3CAH3"/>
<dbReference type="InterPro" id="IPR016169">
    <property type="entry name" value="FAD-bd_PCMH_sub2"/>
</dbReference>
<evidence type="ECO:0000259" key="4">
    <source>
        <dbReference type="PROSITE" id="PS51387"/>
    </source>
</evidence>
<dbReference type="GO" id="GO:0071949">
    <property type="term" value="F:FAD binding"/>
    <property type="evidence" value="ECO:0007669"/>
    <property type="project" value="InterPro"/>
</dbReference>
<dbReference type="InterPro" id="IPR016166">
    <property type="entry name" value="FAD-bd_PCMH"/>
</dbReference>
<name>A0A8J3CAH3_9PSEU</name>
<evidence type="ECO:0000313" key="5">
    <source>
        <dbReference type="EMBL" id="GGM50775.1"/>
    </source>
</evidence>
<dbReference type="Pfam" id="PF09129">
    <property type="entry name" value="Chol_subst-bind"/>
    <property type="match status" value="1"/>
</dbReference>
<dbReference type="PROSITE" id="PS51387">
    <property type="entry name" value="FAD_PCMH"/>
    <property type="match status" value="1"/>
</dbReference>
<keyword evidence="6" id="KW-1185">Reference proteome</keyword>
<comment type="caution">
    <text evidence="5">The sequence shown here is derived from an EMBL/GenBank/DDBJ whole genome shotgun (WGS) entry which is preliminary data.</text>
</comment>
<dbReference type="InterPro" id="IPR015213">
    <property type="entry name" value="Cholesterol_OX_subst-bd"/>
</dbReference>
<keyword evidence="3" id="KW-0560">Oxidoreductase</keyword>
<dbReference type="SUPFAM" id="SSF56176">
    <property type="entry name" value="FAD-binding/transporter-associated domain-like"/>
    <property type="match status" value="1"/>
</dbReference>
<feature type="domain" description="FAD-binding PCMH-type" evidence="4">
    <location>
        <begin position="55"/>
        <end position="245"/>
    </location>
</feature>
<evidence type="ECO:0000313" key="6">
    <source>
        <dbReference type="Proteomes" id="UP000637578"/>
    </source>
</evidence>
<dbReference type="InterPro" id="IPR016171">
    <property type="entry name" value="Vanillyl_alc_oxidase_C-sub2"/>
</dbReference>
<dbReference type="InterPro" id="IPR016164">
    <property type="entry name" value="FAD-linked_Oxase-like_C"/>
</dbReference>
<accession>A0A8J3CAH3</accession>
<reference evidence="5" key="1">
    <citation type="journal article" date="2014" name="Int. J. Syst. Evol. Microbiol.">
        <title>Complete genome sequence of Corynebacterium casei LMG S-19264T (=DSM 44701T), isolated from a smear-ripened cheese.</title>
        <authorList>
            <consortium name="US DOE Joint Genome Institute (JGI-PGF)"/>
            <person name="Walter F."/>
            <person name="Albersmeier A."/>
            <person name="Kalinowski J."/>
            <person name="Ruckert C."/>
        </authorList>
    </citation>
    <scope>NUCLEOTIDE SEQUENCE</scope>
    <source>
        <strain evidence="5">CGMCC 4.5737</strain>
    </source>
</reference>
<dbReference type="RefSeq" id="WP_189056600.1">
    <property type="nucleotide sequence ID" value="NZ_BMMK01000008.1"/>
</dbReference>
<dbReference type="PANTHER" id="PTHR43762:SF1">
    <property type="entry name" value="D-ARABINONO-1,4-LACTONE OXIDASE"/>
    <property type="match status" value="1"/>
</dbReference>
<dbReference type="SUPFAM" id="SSF55103">
    <property type="entry name" value="FAD-linked oxidases, C-terminal domain"/>
    <property type="match status" value="1"/>
</dbReference>
<dbReference type="Pfam" id="PF01565">
    <property type="entry name" value="FAD_binding_4"/>
    <property type="match status" value="1"/>
</dbReference>
<sequence length="570" mass="62835">MRIAAATAVVSAAGTLPQWRPVARIAEAAPGHPRPPGFPDAVELYRQAFENWSGEFKADDVWTCSPRNSEDLVRIANWARGSGWTIRPRGQAHGWSPLAFEHDQREKVVLVDLRKHFTGHRIDPGPPASVTVQAGMLLDDLLTHLQDSGLGVDAGPAPGDVTVGGALAIGAHGTGISTEAAGKSGNERYGSLSNLIVSLKAIVWNAERNSYEERQFHRQDPAIAPLLVHLGRVVITEATLRVGQNRRLRCQSFANISAEEIFARPERAGKNSLARILDSDGMAEVIWFPYTVNPWLKVWSAQERKPAGSRQVRSPYNYGFSDNLPEPITSIIGRITAGAWFLTPTLMNAMMSLVSTGLFVTGTQDIWGWSKDVLLYVRPTTLRVTANGYAVLTRRRDIQRVVSDFYRMLQDKLERYRGRGAYPMNGPLEVRVTELDDPSKSGVPSAVTPLLSAIKPSAKHPDFDVAVWFDVLTIPGTAASNEFFREIEGWVLDHYSGDYALVRPEWSKGWAYGTDGAWTDHEFISKKIPTAFGGGTDGRAHWDRAAGHYGKLDPHGVFAGGMHQKLFRRA</sequence>
<dbReference type="Gene3D" id="3.30.43.10">
    <property type="entry name" value="Uridine Diphospho-n-acetylenolpyruvylglucosamine Reductase, domain 2"/>
    <property type="match status" value="1"/>
</dbReference>
<dbReference type="PANTHER" id="PTHR43762">
    <property type="entry name" value="L-GULONOLACTONE OXIDASE"/>
    <property type="match status" value="1"/>
</dbReference>
<dbReference type="Gene3D" id="3.40.462.10">
    <property type="entry name" value="FAD-linked oxidases, C-terminal domain"/>
    <property type="match status" value="1"/>
</dbReference>
<organism evidence="5 6">
    <name type="scientific">Longimycelium tulufanense</name>
    <dbReference type="NCBI Taxonomy" id="907463"/>
    <lineage>
        <taxon>Bacteria</taxon>
        <taxon>Bacillati</taxon>
        <taxon>Actinomycetota</taxon>
        <taxon>Actinomycetes</taxon>
        <taxon>Pseudonocardiales</taxon>
        <taxon>Pseudonocardiaceae</taxon>
        <taxon>Longimycelium</taxon>
    </lineage>
</organism>
<dbReference type="Proteomes" id="UP000637578">
    <property type="component" value="Unassembled WGS sequence"/>
</dbReference>
<evidence type="ECO:0000256" key="2">
    <source>
        <dbReference type="ARBA" id="ARBA00022827"/>
    </source>
</evidence>
<keyword evidence="2" id="KW-0274">FAD</keyword>
<reference evidence="5" key="2">
    <citation type="submission" date="2020-09" db="EMBL/GenBank/DDBJ databases">
        <authorList>
            <person name="Sun Q."/>
            <person name="Zhou Y."/>
        </authorList>
    </citation>
    <scope>NUCLEOTIDE SEQUENCE</scope>
    <source>
        <strain evidence="5">CGMCC 4.5737</strain>
    </source>
</reference>
<proteinExistence type="predicted"/>
<protein>
    <recommendedName>
        <fullName evidence="4">FAD-binding PCMH-type domain-containing protein</fullName>
    </recommendedName>
</protein>
<dbReference type="Gene3D" id="1.10.45.10">
    <property type="entry name" value="Vanillyl-alcohol Oxidase, Chain A, domain 4"/>
    <property type="match status" value="1"/>
</dbReference>
<dbReference type="InterPro" id="IPR010031">
    <property type="entry name" value="FAD_lactone_oxidase-like"/>
</dbReference>
<dbReference type="GO" id="GO:0016899">
    <property type="term" value="F:oxidoreductase activity, acting on the CH-OH group of donors, oxygen as acceptor"/>
    <property type="evidence" value="ECO:0007669"/>
    <property type="project" value="InterPro"/>
</dbReference>
<dbReference type="Gene3D" id="3.30.465.10">
    <property type="match status" value="1"/>
</dbReference>
<dbReference type="EMBL" id="BMMK01000008">
    <property type="protein sequence ID" value="GGM50775.1"/>
    <property type="molecule type" value="Genomic_DNA"/>
</dbReference>